<gene>
    <name evidence="1" type="ORF">AFL01nite_13320</name>
</gene>
<accession>A0A512HU97</accession>
<dbReference type="AlphaFoldDB" id="A0A512HU97"/>
<dbReference type="OrthoDB" id="3816508at2"/>
<dbReference type="EMBL" id="BJZQ01000004">
    <property type="protein sequence ID" value="GEO89005.1"/>
    <property type="molecule type" value="Genomic_DNA"/>
</dbReference>
<organism evidence="1 2">
    <name type="scientific">Aeromicrobium flavum</name>
    <dbReference type="NCBI Taxonomy" id="416568"/>
    <lineage>
        <taxon>Bacteria</taxon>
        <taxon>Bacillati</taxon>
        <taxon>Actinomycetota</taxon>
        <taxon>Actinomycetes</taxon>
        <taxon>Propionibacteriales</taxon>
        <taxon>Nocardioidaceae</taxon>
        <taxon>Aeromicrobium</taxon>
    </lineage>
</organism>
<reference evidence="1 2" key="1">
    <citation type="submission" date="2019-07" db="EMBL/GenBank/DDBJ databases">
        <title>Whole genome shotgun sequence of Aeromicrobium flavum NBRC 107625.</title>
        <authorList>
            <person name="Hosoyama A."/>
            <person name="Uohara A."/>
            <person name="Ohji S."/>
            <person name="Ichikawa N."/>
        </authorList>
    </citation>
    <scope>NUCLEOTIDE SEQUENCE [LARGE SCALE GENOMIC DNA]</scope>
    <source>
        <strain evidence="1 2">NBRC 107625</strain>
    </source>
</reference>
<dbReference type="RefSeq" id="WP_146826667.1">
    <property type="nucleotide sequence ID" value="NZ_BAAAYQ010000001.1"/>
</dbReference>
<comment type="caution">
    <text evidence="1">The sequence shown here is derived from an EMBL/GenBank/DDBJ whole genome shotgun (WGS) entry which is preliminary data.</text>
</comment>
<evidence type="ECO:0000313" key="1">
    <source>
        <dbReference type="EMBL" id="GEO89005.1"/>
    </source>
</evidence>
<protein>
    <submittedName>
        <fullName evidence="1">Uncharacterized protein</fullName>
    </submittedName>
</protein>
<keyword evidence="2" id="KW-1185">Reference proteome</keyword>
<dbReference type="Proteomes" id="UP000321769">
    <property type="component" value="Unassembled WGS sequence"/>
</dbReference>
<name>A0A512HU97_9ACTN</name>
<proteinExistence type="predicted"/>
<sequence>MTDLEIASVEAIADWIETATLVSMSGHLGRDRLEELASVEIGAPPLKVSMAMEVMAKRVKVLGSAYPFRTSELAVLRENGNPLLTHYAALLHLTPGSVARQTVRATDAAEMGELFETIAEKALANLWGEGGRALSFGYPSRHGRPEAFDQAVPWLASKIGLEPGRGYRPPLRKDGGVDVVAWRQFADQRPGFPLGLAQCTIQAETFRKTTDIDLRLWASWLAMDLDPMSLLVIPGTVRNAGPDWRQLTTVVTVIERMRLMELLNRSAKRLDPIEWSCETTSRLRSFMKAAEA</sequence>
<evidence type="ECO:0000313" key="2">
    <source>
        <dbReference type="Proteomes" id="UP000321769"/>
    </source>
</evidence>